<keyword evidence="9" id="KW-0251">Elongation factor</keyword>
<dbReference type="SUPFAM" id="SSF50447">
    <property type="entry name" value="Translation proteins"/>
    <property type="match status" value="1"/>
</dbReference>
<dbReference type="InterPro" id="IPR057335">
    <property type="entry name" value="Beta-barrel_SelB"/>
</dbReference>
<dbReference type="InterPro" id="IPR000795">
    <property type="entry name" value="T_Tr_GTP-bd_dom"/>
</dbReference>
<dbReference type="InterPro" id="IPR050055">
    <property type="entry name" value="EF-Tu_GTPase"/>
</dbReference>
<evidence type="ECO:0000256" key="2">
    <source>
        <dbReference type="ARBA" id="ARBA00015953"/>
    </source>
</evidence>
<dbReference type="Gene3D" id="2.40.30.10">
    <property type="entry name" value="Translation factors"/>
    <property type="match status" value="1"/>
</dbReference>
<evidence type="ECO:0000259" key="8">
    <source>
        <dbReference type="PROSITE" id="PS51722"/>
    </source>
</evidence>
<dbReference type="InterPro" id="IPR009000">
    <property type="entry name" value="Transl_B-barrel_sf"/>
</dbReference>
<keyword evidence="4" id="KW-0648">Protein biosynthesis</keyword>
<organism evidence="9 10">
    <name type="scientific">Streptomyces hyderabadensis</name>
    <dbReference type="NCBI Taxonomy" id="598549"/>
    <lineage>
        <taxon>Bacteria</taxon>
        <taxon>Bacillati</taxon>
        <taxon>Actinomycetota</taxon>
        <taxon>Actinomycetes</taxon>
        <taxon>Kitasatosporales</taxon>
        <taxon>Streptomycetaceae</taxon>
        <taxon>Streptomyces</taxon>
    </lineage>
</organism>
<evidence type="ECO:0000256" key="4">
    <source>
        <dbReference type="ARBA" id="ARBA00022917"/>
    </source>
</evidence>
<dbReference type="InterPro" id="IPR015191">
    <property type="entry name" value="SelB_WHD4"/>
</dbReference>
<dbReference type="CDD" id="cd03696">
    <property type="entry name" value="SelB_II"/>
    <property type="match status" value="1"/>
</dbReference>
<dbReference type="InterPro" id="IPR027417">
    <property type="entry name" value="P-loop_NTPase"/>
</dbReference>
<evidence type="ECO:0000256" key="3">
    <source>
        <dbReference type="ARBA" id="ARBA00022490"/>
    </source>
</evidence>
<dbReference type="SUPFAM" id="SSF52540">
    <property type="entry name" value="P-loop containing nucleoside triphosphate hydrolases"/>
    <property type="match status" value="1"/>
</dbReference>
<accession>A0ABP9IPQ8</accession>
<evidence type="ECO:0000313" key="10">
    <source>
        <dbReference type="Proteomes" id="UP001500610"/>
    </source>
</evidence>
<reference evidence="10" key="1">
    <citation type="journal article" date="2019" name="Int. J. Syst. Evol. Microbiol.">
        <title>The Global Catalogue of Microorganisms (GCM) 10K type strain sequencing project: providing services to taxonomists for standard genome sequencing and annotation.</title>
        <authorList>
            <consortium name="The Broad Institute Genomics Platform"/>
            <consortium name="The Broad Institute Genome Sequencing Center for Infectious Disease"/>
            <person name="Wu L."/>
            <person name="Ma J."/>
        </authorList>
    </citation>
    <scope>NUCLEOTIDE SEQUENCE [LARGE SCALE GENOMIC DNA]</scope>
    <source>
        <strain evidence="10">JCM 17657</strain>
    </source>
</reference>
<dbReference type="InterPro" id="IPR004161">
    <property type="entry name" value="EFTu-like_2"/>
</dbReference>
<dbReference type="RefSeq" id="WP_226026904.1">
    <property type="nucleotide sequence ID" value="NZ_BAABIV010000028.1"/>
</dbReference>
<dbReference type="CDD" id="cd04171">
    <property type="entry name" value="SelB"/>
    <property type="match status" value="1"/>
</dbReference>
<evidence type="ECO:0000256" key="5">
    <source>
        <dbReference type="ARBA" id="ARBA00023134"/>
    </source>
</evidence>
<keyword evidence="5" id="KW-0547">Nucleotide-binding</keyword>
<comment type="subcellular location">
    <subcellularLocation>
        <location evidence="1">Cytoplasm</location>
    </subcellularLocation>
</comment>
<evidence type="ECO:0000256" key="7">
    <source>
        <dbReference type="ARBA" id="ARBA00031615"/>
    </source>
</evidence>
<proteinExistence type="predicted"/>
<dbReference type="EMBL" id="BAABIV010000028">
    <property type="protein sequence ID" value="GAA5003801.1"/>
    <property type="molecule type" value="Genomic_DNA"/>
</dbReference>
<dbReference type="PROSITE" id="PS51722">
    <property type="entry name" value="G_TR_2"/>
    <property type="match status" value="1"/>
</dbReference>
<keyword evidence="3" id="KW-0963">Cytoplasm</keyword>
<evidence type="ECO:0000256" key="6">
    <source>
        <dbReference type="ARBA" id="ARBA00025526"/>
    </source>
</evidence>
<keyword evidence="5" id="KW-0342">GTP-binding</keyword>
<comment type="function">
    <text evidence="6">Translation factor necessary for the incorporation of selenocysteine into proteins. It probably replaces EF-Tu for the insertion of selenocysteine directed by the UGA codon. SelB binds GTP and GDP.</text>
</comment>
<dbReference type="InterPro" id="IPR036388">
    <property type="entry name" value="WH-like_DNA-bd_sf"/>
</dbReference>
<dbReference type="PROSITE" id="PS00301">
    <property type="entry name" value="G_TR_1"/>
    <property type="match status" value="1"/>
</dbReference>
<dbReference type="PANTHER" id="PTHR43721:SF22">
    <property type="entry name" value="ELONGATION FACTOR TU, MITOCHONDRIAL"/>
    <property type="match status" value="1"/>
</dbReference>
<dbReference type="Gene3D" id="3.40.50.300">
    <property type="entry name" value="P-loop containing nucleotide triphosphate hydrolases"/>
    <property type="match status" value="1"/>
</dbReference>
<dbReference type="Gene3D" id="1.10.10.10">
    <property type="entry name" value="Winged helix-like DNA-binding domain superfamily/Winged helix DNA-binding domain"/>
    <property type="match status" value="1"/>
</dbReference>
<dbReference type="Pfam" id="PF09107">
    <property type="entry name" value="WHD_3rd_SelB"/>
    <property type="match status" value="1"/>
</dbReference>
<name>A0ABP9IPQ8_9ACTN</name>
<dbReference type="Pfam" id="PF25461">
    <property type="entry name" value="Beta-barrel_SelB"/>
    <property type="match status" value="1"/>
</dbReference>
<dbReference type="InterPro" id="IPR004535">
    <property type="entry name" value="Transl_elong_SelB"/>
</dbReference>
<feature type="domain" description="Tr-type G" evidence="8">
    <location>
        <begin position="1"/>
        <end position="169"/>
    </location>
</feature>
<keyword evidence="10" id="KW-1185">Reference proteome</keyword>
<protein>
    <recommendedName>
        <fullName evidence="2">Selenocysteine-specific elongation factor</fullName>
    </recommendedName>
    <alternativeName>
        <fullName evidence="7">SelB translation factor</fullName>
    </alternativeName>
</protein>
<dbReference type="NCBIfam" id="TIGR00475">
    <property type="entry name" value="selB"/>
    <property type="match status" value="1"/>
</dbReference>
<gene>
    <name evidence="9" type="primary">selB</name>
    <name evidence="9" type="ORF">GCM10023257_56040</name>
</gene>
<dbReference type="Pfam" id="PF03144">
    <property type="entry name" value="GTP_EFTU_D2"/>
    <property type="match status" value="1"/>
</dbReference>
<dbReference type="Proteomes" id="UP001500610">
    <property type="component" value="Unassembled WGS sequence"/>
</dbReference>
<dbReference type="Pfam" id="PF00009">
    <property type="entry name" value="GTP_EFTU"/>
    <property type="match status" value="1"/>
</dbReference>
<evidence type="ECO:0000256" key="1">
    <source>
        <dbReference type="ARBA" id="ARBA00004496"/>
    </source>
</evidence>
<sequence length="592" mass="63024">MHVITTAGHVDHGKSTLICALTGMEPDRWAEERRRGMTIDLGYAWTGLDDGDSLAFVDVPGHRKFLSNTLAGMGPVPAVLLVVASDEGWRRQTAEHVEALDALGVRHGVLALTRADLGYPELAEEEARDHLAGTSLAGIEAVPVSAVTGTGLSELRSALGRLAAALPPPPDRPARLWVDRSFSVRGAGTVVTGTLATGSVRVGDEVEVVPSGARVRVRGIETLKRPVDEAHAVARVALNLRGVKPSDVPRGSALVAPDQWAVTDSMDVRIDARIERLPAQAILHLGSAAVPGRVRPLGDDAARLVLARPVPVRIGERALLRDPGRVGIAAAAVVLDPFPPALVRRGAARLRARALAGLSGAAEPAAEVRVRGAVRRTRLVRAGALAAGEATPAGAVEEAGWLVDAEVWERWHDELGRLVEDWAARHPLRPGLPGATAVRLLGLPDEALLAPLVRRRPELVADGEGVHHQEAGLTLPPEVQQALDRLVAHLTDRPFAAWELAELTAAGLTERHLGASAKRGDLLKLPGAIYLLPDAAEHAAAVLAELPQPFTAGQARQALATTRRVALPLLEELDRRRLTRRVDTQLRFISRT</sequence>
<dbReference type="PANTHER" id="PTHR43721">
    <property type="entry name" value="ELONGATION FACTOR TU-RELATED"/>
    <property type="match status" value="1"/>
</dbReference>
<comment type="caution">
    <text evidence="9">The sequence shown here is derived from an EMBL/GenBank/DDBJ whole genome shotgun (WGS) entry which is preliminary data.</text>
</comment>
<evidence type="ECO:0000313" key="9">
    <source>
        <dbReference type="EMBL" id="GAA5003801.1"/>
    </source>
</evidence>
<dbReference type="InterPro" id="IPR031157">
    <property type="entry name" value="G_TR_CS"/>
</dbReference>
<dbReference type="GO" id="GO:0003746">
    <property type="term" value="F:translation elongation factor activity"/>
    <property type="evidence" value="ECO:0007669"/>
    <property type="project" value="UniProtKB-KW"/>
</dbReference>